<proteinExistence type="predicted"/>
<reference evidence="4" key="1">
    <citation type="submission" date="2022-04" db="EMBL/GenBank/DDBJ databases">
        <authorList>
            <person name="Forde T."/>
        </authorList>
    </citation>
    <scope>NUCLEOTIDE SEQUENCE</scope>
    <source>
        <strain evidence="4">A18Y016a</strain>
        <strain evidence="3">A18Y020d</strain>
    </source>
</reference>
<feature type="domain" description="6-phospho-N-acetylmuramidase N-terminal" evidence="2">
    <location>
        <begin position="4"/>
        <end position="239"/>
    </location>
</feature>
<dbReference type="Gene3D" id="2.40.100.10">
    <property type="entry name" value="Cyclophilin-like"/>
    <property type="match status" value="1"/>
</dbReference>
<dbReference type="PANTHER" id="PTHR38435:SF1">
    <property type="entry name" value="DUF871 DOMAIN-CONTAINING PROTEIN"/>
    <property type="match status" value="1"/>
</dbReference>
<dbReference type="Gene3D" id="3.20.20.70">
    <property type="entry name" value="Aldolase class I"/>
    <property type="match status" value="1"/>
</dbReference>
<dbReference type="Pfam" id="PF05913">
    <property type="entry name" value="MupG_C"/>
    <property type="match status" value="1"/>
</dbReference>
<dbReference type="RefSeq" id="WP_254006459.1">
    <property type="nucleotide sequence ID" value="NZ_OW659477.1"/>
</dbReference>
<organism evidence="4 6">
    <name type="scientific">Erysipelothrix amsterdamensis</name>
    <dbReference type="NCBI Taxonomy" id="2929157"/>
    <lineage>
        <taxon>Bacteria</taxon>
        <taxon>Bacillati</taxon>
        <taxon>Bacillota</taxon>
        <taxon>Erysipelotrichia</taxon>
        <taxon>Erysipelotrichales</taxon>
        <taxon>Erysipelotrichaceae</taxon>
        <taxon>Erysipelothrix</taxon>
    </lineage>
</organism>
<evidence type="ECO:0000313" key="6">
    <source>
        <dbReference type="Proteomes" id="UP001154111"/>
    </source>
</evidence>
<evidence type="ECO:0000313" key="3">
    <source>
        <dbReference type="EMBL" id="CAH2762370.1"/>
    </source>
</evidence>
<evidence type="ECO:0000259" key="1">
    <source>
        <dbReference type="Pfam" id="PF05913"/>
    </source>
</evidence>
<sequence length="362" mass="41396">MARLGISIYPENSTKEKDIAYLNQAADCGFKRIFMSLLQSDFDHKDQLIRDYRLLTDAAHQRGMEVIVDVAPAVFKAFNITHTDLSFFNEIGVDGIRLDEGFNGSLESQMTFNPYNLKIELNSSQGNDYIENVMTYYPNKNALITCHNFYPQRYTGLSKEHFDYCNQKIRKLGLQSAAFVSSQNEDTFGPWPVYEGLCTLEHHRDLPIDVQIRELIATEMIDDIIIGNAYASNEELASCASIELGKLQFKIDLEVELSDVESKIVYEHYHFVRGDMSSYMARSTMPRVTYAEASIPPKNTVDLKRGDVVVLNDAYGRYKGELHIVLEAMPNDGNKNKIGQIPDMEMMLLDYIKPWRPFAFIK</sequence>
<keyword evidence="5" id="KW-1185">Reference proteome</keyword>
<dbReference type="EMBL" id="OW659477">
    <property type="protein sequence ID" value="CAH2762397.1"/>
    <property type="molecule type" value="Genomic_DNA"/>
</dbReference>
<dbReference type="InterPro" id="IPR017853">
    <property type="entry name" value="GH"/>
</dbReference>
<accession>A0AAU9VGI6</accession>
<dbReference type="InterPro" id="IPR008589">
    <property type="entry name" value="MupG"/>
</dbReference>
<dbReference type="Proteomes" id="UP001154111">
    <property type="component" value="Chromosome"/>
</dbReference>
<evidence type="ECO:0000313" key="4">
    <source>
        <dbReference type="EMBL" id="CAH2762397.1"/>
    </source>
</evidence>
<dbReference type="AlphaFoldDB" id="A0AAU9VGI6"/>
<dbReference type="InterPro" id="IPR043797">
    <property type="entry name" value="MupG_N"/>
</dbReference>
<dbReference type="InterPro" id="IPR013785">
    <property type="entry name" value="Aldolase_TIM"/>
</dbReference>
<dbReference type="CDD" id="cd00551">
    <property type="entry name" value="AmyAc_family"/>
    <property type="match status" value="1"/>
</dbReference>
<dbReference type="Pfam" id="PF19200">
    <property type="entry name" value="MupG_N"/>
    <property type="match status" value="1"/>
</dbReference>
<dbReference type="SUPFAM" id="SSF50891">
    <property type="entry name" value="Cyclophilin-like"/>
    <property type="match status" value="1"/>
</dbReference>
<protein>
    <submittedName>
        <fullName evidence="4">DUF871 domain-containing protein</fullName>
    </submittedName>
</protein>
<feature type="domain" description="6-phospho-N-acetylmuramidase C-terminal" evidence="1">
    <location>
        <begin position="247"/>
        <end position="360"/>
    </location>
</feature>
<dbReference type="EMBL" id="OW659496">
    <property type="protein sequence ID" value="CAH2762370.1"/>
    <property type="molecule type" value="Genomic_DNA"/>
</dbReference>
<dbReference type="SUPFAM" id="SSF51445">
    <property type="entry name" value="(Trans)glycosidases"/>
    <property type="match status" value="1"/>
</dbReference>
<gene>
    <name evidence="4" type="ORF">ERYAMS2_01183</name>
    <name evidence="3" type="ORF">ERYAMS_00889</name>
</gene>
<dbReference type="PANTHER" id="PTHR38435">
    <property type="match status" value="1"/>
</dbReference>
<evidence type="ECO:0000313" key="5">
    <source>
        <dbReference type="Proteomes" id="UP001154095"/>
    </source>
</evidence>
<dbReference type="InterPro" id="IPR043894">
    <property type="entry name" value="MupG_C"/>
</dbReference>
<dbReference type="Proteomes" id="UP001154095">
    <property type="component" value="Chromosome"/>
</dbReference>
<evidence type="ECO:0000259" key="2">
    <source>
        <dbReference type="Pfam" id="PF19200"/>
    </source>
</evidence>
<dbReference type="InterPro" id="IPR029000">
    <property type="entry name" value="Cyclophilin-like_dom_sf"/>
</dbReference>
<name>A0AAU9VGI6_9FIRM</name>